<evidence type="ECO:0000313" key="1">
    <source>
        <dbReference type="EMBL" id="QJA87667.1"/>
    </source>
</evidence>
<gene>
    <name evidence="1" type="ORF">MM415B02918_0004</name>
</gene>
<accession>A0A6M3KZI8</accession>
<name>A0A6M3KZI8_9ZZZZ</name>
<dbReference type="AlphaFoldDB" id="A0A6M3KZI8"/>
<organism evidence="1">
    <name type="scientific">viral metagenome</name>
    <dbReference type="NCBI Taxonomy" id="1070528"/>
    <lineage>
        <taxon>unclassified sequences</taxon>
        <taxon>metagenomes</taxon>
        <taxon>organismal metagenomes</taxon>
    </lineage>
</organism>
<dbReference type="EMBL" id="MT142725">
    <property type="protein sequence ID" value="QJA87667.1"/>
    <property type="molecule type" value="Genomic_DNA"/>
</dbReference>
<protein>
    <submittedName>
        <fullName evidence="1">Uncharacterized protein</fullName>
    </submittedName>
</protein>
<sequence length="160" mass="19559">MRSAEQARLKRIQAYTRYRNNYFLSIIKEATNIEFWSDWNRNRLKNLRMMLEIDYKIPVNFLSAFIYYTTYKYMHWNKRGSYFENYVGFISNNRLVVEFANYLGSRSMLWRRKNSRWPIDWEDKWGVKTSVRGQKLGKHDKHVEHDIMSKKVGILINQIL</sequence>
<reference evidence="1" key="1">
    <citation type="submission" date="2020-03" db="EMBL/GenBank/DDBJ databases">
        <title>The deep terrestrial virosphere.</title>
        <authorList>
            <person name="Holmfeldt K."/>
            <person name="Nilsson E."/>
            <person name="Simone D."/>
            <person name="Lopez-Fernandez M."/>
            <person name="Wu X."/>
            <person name="de Brujin I."/>
            <person name="Lundin D."/>
            <person name="Andersson A."/>
            <person name="Bertilsson S."/>
            <person name="Dopson M."/>
        </authorList>
    </citation>
    <scope>NUCLEOTIDE SEQUENCE</scope>
    <source>
        <strain evidence="1">MM415B02918</strain>
    </source>
</reference>
<proteinExistence type="predicted"/>